<evidence type="ECO:0000313" key="2">
    <source>
        <dbReference type="Proteomes" id="UP001108027"/>
    </source>
</evidence>
<gene>
    <name evidence="1" type="ORF">LL252_00735</name>
</gene>
<evidence type="ECO:0000313" key="1">
    <source>
        <dbReference type="EMBL" id="MCC4307081.1"/>
    </source>
</evidence>
<reference evidence="1" key="1">
    <citation type="submission" date="2021-10" db="EMBL/GenBank/DDBJ databases">
        <title>The diversity and Nitrogen Metabolism of Culturable Nitrate-Utilizing Bacteria Within the Oxygen Minimum Zone of the Changjiang (Yangtze River)Estuary.</title>
        <authorList>
            <person name="Zhang D."/>
            <person name="Zheng J."/>
            <person name="Liu S."/>
            <person name="He W."/>
        </authorList>
    </citation>
    <scope>NUCLEOTIDE SEQUENCE</scope>
    <source>
        <strain evidence="1">FXH-223</strain>
    </source>
</reference>
<dbReference type="EMBL" id="JAJGNA010000001">
    <property type="protein sequence ID" value="MCC4307081.1"/>
    <property type="molecule type" value="Genomic_DNA"/>
</dbReference>
<dbReference type="RefSeq" id="WP_228232207.1">
    <property type="nucleotide sequence ID" value="NZ_JAJGNA010000001.1"/>
</dbReference>
<organism evidence="1 2">
    <name type="scientific">Alloalcanivorax marinus</name>
    <dbReference type="NCBI Taxonomy" id="1177169"/>
    <lineage>
        <taxon>Bacteria</taxon>
        <taxon>Pseudomonadati</taxon>
        <taxon>Pseudomonadota</taxon>
        <taxon>Gammaproteobacteria</taxon>
        <taxon>Oceanospirillales</taxon>
        <taxon>Alcanivoracaceae</taxon>
        <taxon>Alloalcanivorax</taxon>
    </lineage>
</organism>
<accession>A0A9Q3YM19</accession>
<keyword evidence="2" id="KW-1185">Reference proteome</keyword>
<proteinExistence type="predicted"/>
<dbReference type="Proteomes" id="UP001108027">
    <property type="component" value="Unassembled WGS sequence"/>
</dbReference>
<name>A0A9Q3YM19_9GAMM</name>
<dbReference type="AlphaFoldDB" id="A0A9Q3YM19"/>
<comment type="caution">
    <text evidence="1">The sequence shown here is derived from an EMBL/GenBank/DDBJ whole genome shotgun (WGS) entry which is preliminary data.</text>
</comment>
<protein>
    <submittedName>
        <fullName evidence="1">Uncharacterized protein</fullName>
    </submittedName>
</protein>
<sequence>MTRTIRVRVASNSSYMRDDDTFDLPPFGSLDAAIAECKRIVDDYLASAYEPGMSAEALYRSYTMFGDDPYIITDEEGVPFSAWEYAKARASEISQEASISV</sequence>